<feature type="region of interest" description="Disordered" evidence="7">
    <location>
        <begin position="69"/>
        <end position="95"/>
    </location>
</feature>
<evidence type="ECO:0000256" key="3">
    <source>
        <dbReference type="ARBA" id="ARBA00023015"/>
    </source>
</evidence>
<evidence type="ECO:0000256" key="2">
    <source>
        <dbReference type="ARBA" id="ARBA00022723"/>
    </source>
</evidence>
<dbReference type="Pfam" id="PF04082">
    <property type="entry name" value="Fungal_trans"/>
    <property type="match status" value="1"/>
</dbReference>
<dbReference type="GO" id="GO:0000976">
    <property type="term" value="F:transcription cis-regulatory region binding"/>
    <property type="evidence" value="ECO:0007669"/>
    <property type="project" value="TreeGrafter"/>
</dbReference>
<dbReference type="PANTHER" id="PTHR31845">
    <property type="entry name" value="FINGER DOMAIN PROTEIN, PUTATIVE-RELATED"/>
    <property type="match status" value="1"/>
</dbReference>
<dbReference type="GO" id="GO:0006351">
    <property type="term" value="P:DNA-templated transcription"/>
    <property type="evidence" value="ECO:0007669"/>
    <property type="project" value="InterPro"/>
</dbReference>
<evidence type="ECO:0000259" key="8">
    <source>
        <dbReference type="PROSITE" id="PS50048"/>
    </source>
</evidence>
<evidence type="ECO:0000313" key="9">
    <source>
        <dbReference type="EMBL" id="KAF7336208.1"/>
    </source>
</evidence>
<keyword evidence="2" id="KW-0479">Metal-binding</keyword>
<dbReference type="InterPro" id="IPR001138">
    <property type="entry name" value="Zn2Cys6_DnaBD"/>
</dbReference>
<dbReference type="InterPro" id="IPR051089">
    <property type="entry name" value="prtT"/>
</dbReference>
<dbReference type="GO" id="GO:0000981">
    <property type="term" value="F:DNA-binding transcription factor activity, RNA polymerase II-specific"/>
    <property type="evidence" value="ECO:0007669"/>
    <property type="project" value="InterPro"/>
</dbReference>
<keyword evidence="10" id="KW-1185">Reference proteome</keyword>
<keyword evidence="4" id="KW-0238">DNA-binding</keyword>
<feature type="region of interest" description="Disordered" evidence="7">
    <location>
        <begin position="557"/>
        <end position="639"/>
    </location>
</feature>
<protein>
    <recommendedName>
        <fullName evidence="8">Zn(2)-C6 fungal-type domain-containing protein</fullName>
    </recommendedName>
</protein>
<feature type="compositionally biased region" description="Pro residues" evidence="7">
    <location>
        <begin position="73"/>
        <end position="82"/>
    </location>
</feature>
<comment type="caution">
    <text evidence="9">The sequence shown here is derived from an EMBL/GenBank/DDBJ whole genome shotgun (WGS) entry which is preliminary data.</text>
</comment>
<dbReference type="Pfam" id="PF00172">
    <property type="entry name" value="Zn_clus"/>
    <property type="match status" value="1"/>
</dbReference>
<dbReference type="PANTHER" id="PTHR31845:SF17">
    <property type="entry name" value="ZN(II)2CYS6 TRANSCRIPTION FACTOR (EUROFUNG)"/>
    <property type="match status" value="1"/>
</dbReference>
<dbReference type="EMBL" id="JACAZI010000023">
    <property type="protein sequence ID" value="KAF7336208.1"/>
    <property type="molecule type" value="Genomic_DNA"/>
</dbReference>
<dbReference type="CDD" id="cd00067">
    <property type="entry name" value="GAL4"/>
    <property type="match status" value="1"/>
</dbReference>
<proteinExistence type="predicted"/>
<dbReference type="SUPFAM" id="SSF57701">
    <property type="entry name" value="Zn2/Cys6 DNA-binding domain"/>
    <property type="match status" value="1"/>
</dbReference>
<dbReference type="Proteomes" id="UP000620124">
    <property type="component" value="Unassembled WGS sequence"/>
</dbReference>
<evidence type="ECO:0000256" key="1">
    <source>
        <dbReference type="ARBA" id="ARBA00004123"/>
    </source>
</evidence>
<dbReference type="Gene3D" id="4.10.240.10">
    <property type="entry name" value="Zn(2)-C6 fungal-type DNA-binding domain"/>
    <property type="match status" value="1"/>
</dbReference>
<feature type="region of interest" description="Disordered" evidence="7">
    <location>
        <begin position="1"/>
        <end position="21"/>
    </location>
</feature>
<feature type="compositionally biased region" description="Pro residues" evidence="7">
    <location>
        <begin position="1"/>
        <end position="11"/>
    </location>
</feature>
<comment type="subcellular location">
    <subcellularLocation>
        <location evidence="1">Nucleus</location>
    </subcellularLocation>
</comment>
<evidence type="ECO:0000256" key="6">
    <source>
        <dbReference type="ARBA" id="ARBA00023242"/>
    </source>
</evidence>
<dbReference type="InterPro" id="IPR036864">
    <property type="entry name" value="Zn2-C6_fun-type_DNA-bd_sf"/>
</dbReference>
<evidence type="ECO:0000256" key="5">
    <source>
        <dbReference type="ARBA" id="ARBA00023163"/>
    </source>
</evidence>
<dbReference type="GO" id="GO:0008270">
    <property type="term" value="F:zinc ion binding"/>
    <property type="evidence" value="ECO:0007669"/>
    <property type="project" value="InterPro"/>
</dbReference>
<dbReference type="PROSITE" id="PS50048">
    <property type="entry name" value="ZN2_CY6_FUNGAL_2"/>
    <property type="match status" value="1"/>
</dbReference>
<evidence type="ECO:0000313" key="10">
    <source>
        <dbReference type="Proteomes" id="UP000620124"/>
    </source>
</evidence>
<dbReference type="GO" id="GO:0005634">
    <property type="term" value="C:nucleus"/>
    <property type="evidence" value="ECO:0007669"/>
    <property type="project" value="UniProtKB-SubCell"/>
</dbReference>
<keyword evidence="5" id="KW-0804">Transcription</keyword>
<dbReference type="OrthoDB" id="2595934at2759"/>
<dbReference type="InterPro" id="IPR007219">
    <property type="entry name" value="XnlR_reg_dom"/>
</dbReference>
<dbReference type="CDD" id="cd12148">
    <property type="entry name" value="fungal_TF_MHR"/>
    <property type="match status" value="1"/>
</dbReference>
<keyword evidence="3" id="KW-0805">Transcription regulation</keyword>
<keyword evidence="6" id="KW-0539">Nucleus</keyword>
<evidence type="ECO:0000256" key="4">
    <source>
        <dbReference type="ARBA" id="ARBA00023125"/>
    </source>
</evidence>
<reference evidence="9" key="1">
    <citation type="submission" date="2020-05" db="EMBL/GenBank/DDBJ databases">
        <title>Mycena genomes resolve the evolution of fungal bioluminescence.</title>
        <authorList>
            <person name="Tsai I.J."/>
        </authorList>
    </citation>
    <scope>NUCLEOTIDE SEQUENCE</scope>
    <source>
        <strain evidence="9">CCC161011</strain>
    </source>
</reference>
<dbReference type="AlphaFoldDB" id="A0A8H7CI30"/>
<feature type="domain" description="Zn(2)-C6 fungal-type" evidence="8">
    <location>
        <begin position="23"/>
        <end position="65"/>
    </location>
</feature>
<gene>
    <name evidence="9" type="ORF">MVEN_02168600</name>
</gene>
<accession>A0A8H7CI30</accession>
<organism evidence="9 10">
    <name type="scientific">Mycena venus</name>
    <dbReference type="NCBI Taxonomy" id="2733690"/>
    <lineage>
        <taxon>Eukaryota</taxon>
        <taxon>Fungi</taxon>
        <taxon>Dikarya</taxon>
        <taxon>Basidiomycota</taxon>
        <taxon>Agaricomycotina</taxon>
        <taxon>Agaricomycetes</taxon>
        <taxon>Agaricomycetidae</taxon>
        <taxon>Agaricales</taxon>
        <taxon>Marasmiineae</taxon>
        <taxon>Mycenaceae</taxon>
        <taxon>Mycena</taxon>
    </lineage>
</organism>
<evidence type="ECO:0000256" key="7">
    <source>
        <dbReference type="SAM" id="MobiDB-lite"/>
    </source>
</evidence>
<sequence length="667" mass="73763">MKRISPPPSDNPAPKRRKATSQACAACRRQKSRCEILDVPVPNHDGAPVVIRCHRCKVVGIECSFETSNLAHFPPPQTPPAASPGSSRERTVPETASGHVLHLEDIIPTATTPASGSVLRVDWTATPILAIEELVRCPRRDMHQQPPGADRLSEILNPQEITSLLDIFETRYAPWLCAQPRPAENSNSFLDIVRCTIASRHLPPAARSAATPRLQKLTNDLFVREAFNPQPSLDSITALLILSIWSPICDNGGVARDVRLLIASAVSMAKNMNLHNASMRVLSLRADKSPHKNPEMFESERKWRLWMYLSISESMLCLGAGRTPVSHFSQLDQDILNQSSPAHLTLSSVRDIRLGLTARLYDMVQNALKVHLKAAQDLGRFFDQINEFLDSLESLRRLFAPFPVITQYDNFYSHMLLLEYSACRLLVLHHAIRETRTVHERDMPAKQWFSATPLTYRVAFSWGRLALSTAESVLTAFLAPSSEAELILLGTAPDTLYVKITVASTWLFVCNFLLSQLQLSVNGTGVGVGGGWRCRTTPAARCAQGLGAQMNVWQGRKNKQGQVKQPHPPLEPQERGDPSDMTVLDIPYARFPSLPMANTNSEGGEEGHVDVNSQQQQQSQQEFGAGGARPGADSNPDFFMDDAFWTSFLQNLDSDALNAHGQIPTAT</sequence>
<name>A0A8H7CI30_9AGAR</name>